<feature type="compositionally biased region" description="Basic and acidic residues" evidence="1">
    <location>
        <begin position="215"/>
        <end position="234"/>
    </location>
</feature>
<name>E2B5C6_HARSA</name>
<reference evidence="2 3" key="1">
    <citation type="journal article" date="2010" name="Science">
        <title>Genomic comparison of the ants Camponotus floridanus and Harpegnathos saltator.</title>
        <authorList>
            <person name="Bonasio R."/>
            <person name="Zhang G."/>
            <person name="Ye C."/>
            <person name="Mutti N.S."/>
            <person name="Fang X."/>
            <person name="Qin N."/>
            <person name="Donahue G."/>
            <person name="Yang P."/>
            <person name="Li Q."/>
            <person name="Li C."/>
            <person name="Zhang P."/>
            <person name="Huang Z."/>
            <person name="Berger S.L."/>
            <person name="Reinberg D."/>
            <person name="Wang J."/>
            <person name="Liebig J."/>
        </authorList>
    </citation>
    <scope>NUCLEOTIDE SEQUENCE [LARGE SCALE GENOMIC DNA]</scope>
    <source>
        <strain evidence="2 3">R22 G/1</strain>
    </source>
</reference>
<evidence type="ECO:0000313" key="3">
    <source>
        <dbReference type="Proteomes" id="UP000008237"/>
    </source>
</evidence>
<dbReference type="Proteomes" id="UP000008237">
    <property type="component" value="Unassembled WGS sequence"/>
</dbReference>
<evidence type="ECO:0000313" key="2">
    <source>
        <dbReference type="EMBL" id="EFN89076.1"/>
    </source>
</evidence>
<dbReference type="EMBL" id="GL445816">
    <property type="protein sequence ID" value="EFN89076.1"/>
    <property type="molecule type" value="Genomic_DNA"/>
</dbReference>
<proteinExistence type="predicted"/>
<feature type="region of interest" description="Disordered" evidence="1">
    <location>
        <begin position="204"/>
        <end position="255"/>
    </location>
</feature>
<gene>
    <name evidence="2" type="ORF">EAI_07458</name>
</gene>
<protein>
    <submittedName>
        <fullName evidence="2">Uncharacterized protein</fullName>
    </submittedName>
</protein>
<keyword evidence="3" id="KW-1185">Reference proteome</keyword>
<organism evidence="3">
    <name type="scientific">Harpegnathos saltator</name>
    <name type="common">Jerdon's jumping ant</name>
    <dbReference type="NCBI Taxonomy" id="610380"/>
    <lineage>
        <taxon>Eukaryota</taxon>
        <taxon>Metazoa</taxon>
        <taxon>Ecdysozoa</taxon>
        <taxon>Arthropoda</taxon>
        <taxon>Hexapoda</taxon>
        <taxon>Insecta</taxon>
        <taxon>Pterygota</taxon>
        <taxon>Neoptera</taxon>
        <taxon>Endopterygota</taxon>
        <taxon>Hymenoptera</taxon>
        <taxon>Apocrita</taxon>
        <taxon>Aculeata</taxon>
        <taxon>Formicoidea</taxon>
        <taxon>Formicidae</taxon>
        <taxon>Ponerinae</taxon>
        <taxon>Ponerini</taxon>
        <taxon>Harpegnathos</taxon>
    </lineage>
</organism>
<dbReference type="InParanoid" id="E2B5C6"/>
<accession>E2B5C6</accession>
<sequence length="255" mass="29089">MTGNLMEKKCCSSIIKGVGDPLGDFVDSPTSDAMAMRIVAPRQEDEEEETEIHIDQLESPYEDPPFPITECSHQSPLFPGSRQWEIQFHHHGIVSPRDREETVDEDLCADDVAQYDNKHIVFAMEKEETVKFRTFRKPRSDNNYSAIAGDVISPRNFSSRSCLDSYARTLTEGWSSGLSHLEVTTTTSRVLATLEAIYELSEEERTSVEVQGALRQEKEKEIQREKESGEEERKKQKVKVSVEATRGRNGDLRRY</sequence>
<evidence type="ECO:0000256" key="1">
    <source>
        <dbReference type="SAM" id="MobiDB-lite"/>
    </source>
</evidence>
<dbReference type="AlphaFoldDB" id="E2B5C6"/>
<feature type="compositionally biased region" description="Basic and acidic residues" evidence="1">
    <location>
        <begin position="245"/>
        <end position="255"/>
    </location>
</feature>